<reference evidence="1" key="1">
    <citation type="journal article" date="2021" name="Proc. Natl. Acad. Sci. U.S.A.">
        <title>A Catalog of Tens of Thousands of Viruses from Human Metagenomes Reveals Hidden Associations with Chronic Diseases.</title>
        <authorList>
            <person name="Tisza M.J."/>
            <person name="Buck C.B."/>
        </authorList>
    </citation>
    <scope>NUCLEOTIDE SEQUENCE</scope>
    <source>
        <strain evidence="1">Ct2u94</strain>
    </source>
</reference>
<proteinExistence type="predicted"/>
<sequence>MSDFFNEHVMRYHWETLKRRHAEWLSQAKQEGS</sequence>
<dbReference type="EMBL" id="BK015744">
    <property type="protein sequence ID" value="DAE23038.1"/>
    <property type="molecule type" value="Genomic_DNA"/>
</dbReference>
<name>A0A8S5QV03_9CAUD</name>
<organism evidence="1">
    <name type="scientific">Siphoviridae sp. ct2u94</name>
    <dbReference type="NCBI Taxonomy" id="2826277"/>
    <lineage>
        <taxon>Viruses</taxon>
        <taxon>Duplodnaviria</taxon>
        <taxon>Heunggongvirae</taxon>
        <taxon>Uroviricota</taxon>
        <taxon>Caudoviricetes</taxon>
    </lineage>
</organism>
<evidence type="ECO:0000313" key="1">
    <source>
        <dbReference type="EMBL" id="DAE23038.1"/>
    </source>
</evidence>
<accession>A0A8S5QV03</accession>
<protein>
    <submittedName>
        <fullName evidence="1">Anticodon nuclease activator family protein</fullName>
    </submittedName>
</protein>